<reference evidence="3 4" key="1">
    <citation type="journal article" date="2023" name="ISME J.">
        <title>Cultivation and genomic characterization of novel and ubiquitous marine nitrite-oxidizing bacteria from the Nitrospirales.</title>
        <authorList>
            <person name="Mueller A.J."/>
            <person name="Daebeler A."/>
            <person name="Herbold C.W."/>
            <person name="Kirkegaard R.H."/>
            <person name="Daims H."/>
        </authorList>
    </citation>
    <scope>NUCLEOTIDE SEQUENCE [LARGE SCALE GENOMIC DNA]</scope>
    <source>
        <strain evidence="3 4">EB</strain>
    </source>
</reference>
<keyword evidence="2" id="KW-0812">Transmembrane</keyword>
<dbReference type="Gene3D" id="3.30.700.10">
    <property type="entry name" value="Glycoprotein, Type 4 Pilin"/>
    <property type="match status" value="1"/>
</dbReference>
<dbReference type="InterPro" id="IPR012902">
    <property type="entry name" value="N_methyl_site"/>
</dbReference>
<organism evidence="3 4">
    <name type="scientific">Candidatus Nitronereus thalassa</name>
    <dbReference type="NCBI Taxonomy" id="3020898"/>
    <lineage>
        <taxon>Bacteria</taxon>
        <taxon>Pseudomonadati</taxon>
        <taxon>Nitrospirota</taxon>
        <taxon>Nitrospiria</taxon>
        <taxon>Nitrospirales</taxon>
        <taxon>Nitrospiraceae</taxon>
        <taxon>Candidatus Nitronereus</taxon>
    </lineage>
</organism>
<gene>
    <name evidence="3" type="ORF">PPG34_01860</name>
</gene>
<keyword evidence="4" id="KW-1185">Reference proteome</keyword>
<evidence type="ECO:0000313" key="4">
    <source>
        <dbReference type="Proteomes" id="UP001250932"/>
    </source>
</evidence>
<keyword evidence="2" id="KW-1133">Transmembrane helix</keyword>
<dbReference type="InterPro" id="IPR045584">
    <property type="entry name" value="Pilin-like"/>
</dbReference>
<accession>A0ABU3K3X2</accession>
<evidence type="ECO:0000256" key="2">
    <source>
        <dbReference type="SAM" id="Phobius"/>
    </source>
</evidence>
<dbReference type="PROSITE" id="PS00409">
    <property type="entry name" value="PROKAR_NTER_METHYL"/>
    <property type="match status" value="1"/>
</dbReference>
<protein>
    <submittedName>
        <fullName evidence="3">Type II secretion system protein</fullName>
    </submittedName>
</protein>
<sequence>MKKQDRGVTLIELLITLVIVFILASIALPLTKVSSKRSKELELRQTLRTVRTAIDDFRRDWARDNNTLLGPLCVKNQLSCKENTGVTGYPKSLETLLKIELSGAESAIEETVSLRRYLRKIPTDPMTNSDEWGIRCYQDDADVDDWCGEDVFDIFTTNTGTALDGTSYRNW</sequence>
<dbReference type="SUPFAM" id="SSF54523">
    <property type="entry name" value="Pili subunits"/>
    <property type="match status" value="2"/>
</dbReference>
<dbReference type="Proteomes" id="UP001250932">
    <property type="component" value="Unassembled WGS sequence"/>
</dbReference>
<evidence type="ECO:0000256" key="1">
    <source>
        <dbReference type="ARBA" id="ARBA00022481"/>
    </source>
</evidence>
<comment type="caution">
    <text evidence="3">The sequence shown here is derived from an EMBL/GenBank/DDBJ whole genome shotgun (WGS) entry which is preliminary data.</text>
</comment>
<dbReference type="RefSeq" id="WP_313831435.1">
    <property type="nucleotide sequence ID" value="NZ_JAQOUE010000001.1"/>
</dbReference>
<feature type="transmembrane region" description="Helical" evidence="2">
    <location>
        <begin position="7"/>
        <end position="30"/>
    </location>
</feature>
<dbReference type="PRINTS" id="PR00813">
    <property type="entry name" value="BCTERIALGSPG"/>
</dbReference>
<name>A0ABU3K3X2_9BACT</name>
<keyword evidence="1" id="KW-0488">Methylation</keyword>
<dbReference type="EMBL" id="JAQOUE010000001">
    <property type="protein sequence ID" value="MDT7041076.1"/>
    <property type="molecule type" value="Genomic_DNA"/>
</dbReference>
<dbReference type="NCBIfam" id="TIGR02532">
    <property type="entry name" value="IV_pilin_GFxxxE"/>
    <property type="match status" value="1"/>
</dbReference>
<evidence type="ECO:0000313" key="3">
    <source>
        <dbReference type="EMBL" id="MDT7041076.1"/>
    </source>
</evidence>
<proteinExistence type="predicted"/>
<dbReference type="Pfam" id="PF07963">
    <property type="entry name" value="N_methyl"/>
    <property type="match status" value="1"/>
</dbReference>
<keyword evidence="2" id="KW-0472">Membrane</keyword>
<dbReference type="InterPro" id="IPR000983">
    <property type="entry name" value="Bac_GSPG_pilin"/>
</dbReference>